<dbReference type="eggNOG" id="COG0745">
    <property type="taxonomic scope" value="Bacteria"/>
</dbReference>
<evidence type="ECO:0000313" key="5">
    <source>
        <dbReference type="Proteomes" id="UP000008206"/>
    </source>
</evidence>
<sequence>MFAEVEDLTARKLLMVDDDLAICEVVKGALEDLAGWEVMTINSPQQGLVEVVRQQIDALILDLRMPQIDGLAFLRELKQNPNNPSIPVILLTAETGLPNGGCLAQLGVVGVIGKPFNAILLHRQIMALLGWA</sequence>
<dbReference type="HOGENOM" id="CLU_000445_69_17_3"/>
<evidence type="ECO:0000313" key="4">
    <source>
        <dbReference type="EMBL" id="ADN15511.1"/>
    </source>
</evidence>
<dbReference type="GO" id="GO:0000160">
    <property type="term" value="P:phosphorelay signal transduction system"/>
    <property type="evidence" value="ECO:0007669"/>
    <property type="project" value="InterPro"/>
</dbReference>
<keyword evidence="5" id="KW-1185">Reference proteome</keyword>
<dbReference type="AlphaFoldDB" id="E0UG10"/>
<dbReference type="InterPro" id="IPR050595">
    <property type="entry name" value="Bact_response_regulator"/>
</dbReference>
<dbReference type="PANTHER" id="PTHR44591">
    <property type="entry name" value="STRESS RESPONSE REGULATOR PROTEIN 1"/>
    <property type="match status" value="1"/>
</dbReference>
<keyword evidence="1 2" id="KW-0597">Phosphoprotein</keyword>
<dbReference type="InterPro" id="IPR011006">
    <property type="entry name" value="CheY-like_superfamily"/>
</dbReference>
<reference evidence="5" key="1">
    <citation type="journal article" date="2011" name="MBio">
        <title>Novel metabolic attributes of the genus Cyanothece, comprising a group of unicellular nitrogen-fixing Cyanobacteria.</title>
        <authorList>
            <person name="Bandyopadhyay A."/>
            <person name="Elvitigala T."/>
            <person name="Welsh E."/>
            <person name="Stockel J."/>
            <person name="Liberton M."/>
            <person name="Min H."/>
            <person name="Sherman L.A."/>
            <person name="Pakrasi H.B."/>
        </authorList>
    </citation>
    <scope>NUCLEOTIDE SEQUENCE [LARGE SCALE GENOMIC DNA]</scope>
    <source>
        <strain evidence="5">PCC 7822</strain>
    </source>
</reference>
<dbReference type="Gene3D" id="3.40.50.2300">
    <property type="match status" value="1"/>
</dbReference>
<dbReference type="SMART" id="SM00448">
    <property type="entry name" value="REC"/>
    <property type="match status" value="1"/>
</dbReference>
<dbReference type="PANTHER" id="PTHR44591:SF22">
    <property type="entry name" value="CHEY SUBFAMILY"/>
    <property type="match status" value="1"/>
</dbReference>
<dbReference type="EMBL" id="CP002198">
    <property type="protein sequence ID" value="ADN15511.1"/>
    <property type="molecule type" value="Genomic_DNA"/>
</dbReference>
<evidence type="ECO:0000256" key="2">
    <source>
        <dbReference type="PROSITE-ProRule" id="PRU00169"/>
    </source>
</evidence>
<dbReference type="STRING" id="497965.Cyan7822_3570"/>
<dbReference type="KEGG" id="cyj:Cyan7822_3570"/>
<proteinExistence type="predicted"/>
<gene>
    <name evidence="4" type="ordered locus">Cyan7822_3570</name>
</gene>
<evidence type="ECO:0000259" key="3">
    <source>
        <dbReference type="PROSITE" id="PS50110"/>
    </source>
</evidence>
<dbReference type="OrthoDB" id="9790669at2"/>
<name>E0UG10_GLOV7</name>
<dbReference type="InterPro" id="IPR001789">
    <property type="entry name" value="Sig_transdc_resp-reg_receiver"/>
</dbReference>
<dbReference type="SUPFAM" id="SSF52172">
    <property type="entry name" value="CheY-like"/>
    <property type="match status" value="1"/>
</dbReference>
<dbReference type="PROSITE" id="PS50110">
    <property type="entry name" value="RESPONSE_REGULATORY"/>
    <property type="match status" value="1"/>
</dbReference>
<dbReference type="Proteomes" id="UP000008206">
    <property type="component" value="Chromosome"/>
</dbReference>
<feature type="domain" description="Response regulatory" evidence="3">
    <location>
        <begin position="12"/>
        <end position="129"/>
    </location>
</feature>
<protein>
    <submittedName>
        <fullName evidence="4">Response regulator receiver protein</fullName>
    </submittedName>
</protein>
<accession>E0UG10</accession>
<feature type="modified residue" description="4-aspartylphosphate" evidence="2">
    <location>
        <position position="62"/>
    </location>
</feature>
<dbReference type="Pfam" id="PF00072">
    <property type="entry name" value="Response_reg"/>
    <property type="match status" value="1"/>
</dbReference>
<evidence type="ECO:0000256" key="1">
    <source>
        <dbReference type="ARBA" id="ARBA00022553"/>
    </source>
</evidence>
<organism evidence="4 5">
    <name type="scientific">Gloeothece verrucosa (strain PCC 7822)</name>
    <name type="common">Cyanothece sp. (strain PCC 7822)</name>
    <dbReference type="NCBI Taxonomy" id="497965"/>
    <lineage>
        <taxon>Bacteria</taxon>
        <taxon>Bacillati</taxon>
        <taxon>Cyanobacteriota</taxon>
        <taxon>Cyanophyceae</taxon>
        <taxon>Oscillatoriophycideae</taxon>
        <taxon>Chroococcales</taxon>
        <taxon>Aphanothecaceae</taxon>
        <taxon>Gloeothece</taxon>
        <taxon>Gloeothece verrucosa</taxon>
    </lineage>
</organism>